<protein>
    <recommendedName>
        <fullName evidence="3">DUF7702 domain-containing protein</fullName>
    </recommendedName>
</protein>
<accession>A0A1V6NNL1</accession>
<feature type="transmembrane region" description="Helical" evidence="2">
    <location>
        <begin position="223"/>
        <end position="243"/>
    </location>
</feature>
<feature type="transmembrane region" description="Helical" evidence="2">
    <location>
        <begin position="100"/>
        <end position="122"/>
    </location>
</feature>
<gene>
    <name evidence="4" type="ORF">PENPOL_c005G09192</name>
</gene>
<dbReference type="Proteomes" id="UP000191408">
    <property type="component" value="Unassembled WGS sequence"/>
</dbReference>
<feature type="transmembrane region" description="Helical" evidence="2">
    <location>
        <begin position="59"/>
        <end position="80"/>
    </location>
</feature>
<proteinExistence type="predicted"/>
<keyword evidence="5" id="KW-1185">Reference proteome</keyword>
<evidence type="ECO:0000256" key="2">
    <source>
        <dbReference type="SAM" id="Phobius"/>
    </source>
</evidence>
<name>A0A1V6NNL1_PENPO</name>
<keyword evidence="2" id="KW-1133">Transmembrane helix</keyword>
<feature type="repeat" description="TPR" evidence="1">
    <location>
        <begin position="428"/>
        <end position="461"/>
    </location>
</feature>
<feature type="transmembrane region" description="Helical" evidence="2">
    <location>
        <begin position="181"/>
        <end position="203"/>
    </location>
</feature>
<dbReference type="AlphaFoldDB" id="A0A1V6NNL1"/>
<dbReference type="Pfam" id="PF24800">
    <property type="entry name" value="DUF7702"/>
    <property type="match status" value="1"/>
</dbReference>
<dbReference type="InterPro" id="IPR019734">
    <property type="entry name" value="TPR_rpt"/>
</dbReference>
<evidence type="ECO:0000313" key="5">
    <source>
        <dbReference type="Proteomes" id="UP000191408"/>
    </source>
</evidence>
<dbReference type="SMART" id="SM00028">
    <property type="entry name" value="TPR"/>
    <property type="match status" value="3"/>
</dbReference>
<evidence type="ECO:0000313" key="4">
    <source>
        <dbReference type="EMBL" id="OQD66230.1"/>
    </source>
</evidence>
<organism evidence="4 5">
    <name type="scientific">Penicillium polonicum</name>
    <dbReference type="NCBI Taxonomy" id="60169"/>
    <lineage>
        <taxon>Eukaryota</taxon>
        <taxon>Fungi</taxon>
        <taxon>Dikarya</taxon>
        <taxon>Ascomycota</taxon>
        <taxon>Pezizomycotina</taxon>
        <taxon>Eurotiomycetes</taxon>
        <taxon>Eurotiomycetidae</taxon>
        <taxon>Eurotiales</taxon>
        <taxon>Aspergillaceae</taxon>
        <taxon>Penicillium</taxon>
    </lineage>
</organism>
<feature type="transmembrane region" description="Helical" evidence="2">
    <location>
        <begin position="6"/>
        <end position="25"/>
    </location>
</feature>
<dbReference type="OrthoDB" id="433738at2759"/>
<evidence type="ECO:0000259" key="3">
    <source>
        <dbReference type="Pfam" id="PF24800"/>
    </source>
</evidence>
<dbReference type="PANTHER" id="PTHR42109">
    <property type="entry name" value="UNPLACED GENOMIC SCAFFOLD UM_SCAF_CONTIG_1.265, WHOLE GENOME SHOTGUN SEQUENCE"/>
    <property type="match status" value="1"/>
</dbReference>
<dbReference type="EMBL" id="MDYM01000005">
    <property type="protein sequence ID" value="OQD66230.1"/>
    <property type="molecule type" value="Genomic_DNA"/>
</dbReference>
<feature type="transmembrane region" description="Helical" evidence="2">
    <location>
        <begin position="32"/>
        <end position="53"/>
    </location>
</feature>
<dbReference type="InterPro" id="IPR056119">
    <property type="entry name" value="DUF7702"/>
</dbReference>
<keyword evidence="1" id="KW-0802">TPR repeat</keyword>
<dbReference type="STRING" id="60169.A0A1V6NNL1"/>
<feature type="transmembrane region" description="Helical" evidence="2">
    <location>
        <begin position="142"/>
        <end position="160"/>
    </location>
</feature>
<dbReference type="PANTHER" id="PTHR42109:SF3">
    <property type="entry name" value="INTEGRAL MEMBRANE PROTEIN (AFU_ORTHOLOGUE AFUA_5G00100)"/>
    <property type="match status" value="1"/>
</dbReference>
<dbReference type="PROSITE" id="PS50005">
    <property type="entry name" value="TPR"/>
    <property type="match status" value="1"/>
</dbReference>
<reference evidence="5" key="1">
    <citation type="journal article" date="2017" name="Nat. Microbiol.">
        <title>Global analysis of biosynthetic gene clusters reveals vast potential of secondary metabolite production in Penicillium species.</title>
        <authorList>
            <person name="Nielsen J.C."/>
            <person name="Grijseels S."/>
            <person name="Prigent S."/>
            <person name="Ji B."/>
            <person name="Dainat J."/>
            <person name="Nielsen K.F."/>
            <person name="Frisvad J.C."/>
            <person name="Workman M."/>
            <person name="Nielsen J."/>
        </authorList>
    </citation>
    <scope>NUCLEOTIDE SEQUENCE [LARGE SCALE GENOMIC DNA]</scope>
    <source>
        <strain evidence="5">IBT 4502</strain>
    </source>
</reference>
<keyword evidence="2" id="KW-0472">Membrane</keyword>
<feature type="domain" description="DUF7702" evidence="3">
    <location>
        <begin position="3"/>
        <end position="245"/>
    </location>
</feature>
<sequence length="485" mass="52050">MTSGLLIAQIALYAPLTLPTLYLLFRHGYHGLLAWLYLLAFCVLRVTGAAMGLNDPHNAGAQIISSIGLSPLLLSIDGVLHEARIYCLSPSKRTEWSFMALIHVLVATGVAMVGVGAGGLLGDTPKPSDLSNIKVGMVLLEVAWGVLALLGLWTLWIGTGRGRKSAGNRGAPAGLAAREGWLILTGTLLALAVVEISVVYMLVAEFTQRADLNPTTGSLAVRVVLGFFPELLAAIVLVLAGFVTRRAGEVGAVTTDFTTPSPRPPVSPTPKMASEIDLYNQYPLHMDPATKALSLPHSSAQTPSQTAAINTELEELNQLHRALISLDPPNIPPAPLPVNPKRSAQISKLRDSANAAHRKSNYEEAIKLYSYAIDMGLSRPGWEPIGVAREELSALYANRAQAQMALQAWPEALVDAKASVDSKPVGNVKAWWRIAKCLAEMSRYEEARKFLHKSLDIEGKDSEGGKELFALLGEVDRALLRGLSA</sequence>
<dbReference type="InterPro" id="IPR011990">
    <property type="entry name" value="TPR-like_helical_dom_sf"/>
</dbReference>
<dbReference type="SUPFAM" id="SSF48452">
    <property type="entry name" value="TPR-like"/>
    <property type="match status" value="1"/>
</dbReference>
<keyword evidence="2" id="KW-0812">Transmembrane</keyword>
<comment type="caution">
    <text evidence="4">The sequence shown here is derived from an EMBL/GenBank/DDBJ whole genome shotgun (WGS) entry which is preliminary data.</text>
</comment>
<evidence type="ECO:0000256" key="1">
    <source>
        <dbReference type="PROSITE-ProRule" id="PRU00339"/>
    </source>
</evidence>
<dbReference type="Gene3D" id="1.25.40.10">
    <property type="entry name" value="Tetratricopeptide repeat domain"/>
    <property type="match status" value="1"/>
</dbReference>